<dbReference type="Proteomes" id="UP000886885">
    <property type="component" value="Chromosome 18A"/>
</dbReference>
<dbReference type="PANTHER" id="PTHR48062:SF21">
    <property type="entry name" value="RECEPTOR-LIKE PROTEIN 12"/>
    <property type="match status" value="1"/>
</dbReference>
<keyword evidence="7" id="KW-0677">Repeat</keyword>
<keyword evidence="4" id="KW-0433">Leucine-rich repeat</keyword>
<keyword evidence="8 12" id="KW-1133">Transmembrane helix</keyword>
<evidence type="ECO:0000256" key="4">
    <source>
        <dbReference type="ARBA" id="ARBA00022614"/>
    </source>
</evidence>
<dbReference type="OrthoDB" id="827707at2759"/>
<evidence type="ECO:0000256" key="2">
    <source>
        <dbReference type="ARBA" id="ARBA00009592"/>
    </source>
</evidence>
<keyword evidence="10" id="KW-0675">Receptor</keyword>
<evidence type="ECO:0000256" key="5">
    <source>
        <dbReference type="ARBA" id="ARBA00022692"/>
    </source>
</evidence>
<dbReference type="InterPro" id="IPR051502">
    <property type="entry name" value="RLP_Defense_Trigger"/>
</dbReference>
<organism evidence="13 14">
    <name type="scientific">Populus tomentosa</name>
    <name type="common">Chinese white poplar</name>
    <dbReference type="NCBI Taxonomy" id="118781"/>
    <lineage>
        <taxon>Eukaryota</taxon>
        <taxon>Viridiplantae</taxon>
        <taxon>Streptophyta</taxon>
        <taxon>Embryophyta</taxon>
        <taxon>Tracheophyta</taxon>
        <taxon>Spermatophyta</taxon>
        <taxon>Magnoliopsida</taxon>
        <taxon>eudicotyledons</taxon>
        <taxon>Gunneridae</taxon>
        <taxon>Pentapetalae</taxon>
        <taxon>rosids</taxon>
        <taxon>fabids</taxon>
        <taxon>Malpighiales</taxon>
        <taxon>Salicaceae</taxon>
        <taxon>Saliceae</taxon>
        <taxon>Populus</taxon>
    </lineage>
</organism>
<sequence length="493" mass="55200">MNHFQGQIPSEIGDRLPGLEVLNMSDNGFNGIIPSSLGNMSSLYELDLSNNVLIGRIPEYLTTGYSLLETLMLSNNNLQGHIFSENIDLEFLRWLQLDSNQFDGIPDSLSNCSSLTMLDVSNNHLSQMIPGWIGKMSSLEFLDLSRDNLSGPLPPSFDTSSMLQFVYLSRNKLQGPIARPFFNYSELLALDLSHNNLTGRVPEWIGRLSNLRFLLLSYNNLEGEIPIQLCKLHQLTLIDLSHNYLSGNILSCIISTAFFPSTDAYAPESSQQSFEFTAKNVSLPYRGSILHYFTGIDFSCNNFTGKIPLEIGNLSKIKALNLSHNNLVGPIPPTFSRLKEIESLDLSHNKLEGEIPPQLTELYSLAVFSVAHNNLSGKTPARVAQFATFEESCYKDNPFLCGQPLAKVCGVAMSPLPTPTLTTNKDNSGFMDMEVFYVTFGVAYIMVLLVIGAVLYINPYWRRAWFYFIEVSIKKCYYFLVDNLPILSKFGFS</sequence>
<dbReference type="AlphaFoldDB" id="A0A8X7Y1F0"/>
<keyword evidence="3" id="KW-1003">Cell membrane</keyword>
<evidence type="ECO:0000256" key="11">
    <source>
        <dbReference type="ARBA" id="ARBA00023180"/>
    </source>
</evidence>
<evidence type="ECO:0000256" key="8">
    <source>
        <dbReference type="ARBA" id="ARBA00022989"/>
    </source>
</evidence>
<proteinExistence type="inferred from homology"/>
<dbReference type="Pfam" id="PF13855">
    <property type="entry name" value="LRR_8"/>
    <property type="match status" value="3"/>
</dbReference>
<feature type="transmembrane region" description="Helical" evidence="12">
    <location>
        <begin position="435"/>
        <end position="457"/>
    </location>
</feature>
<dbReference type="InterPro" id="IPR003591">
    <property type="entry name" value="Leu-rich_rpt_typical-subtyp"/>
</dbReference>
<reference evidence="13" key="1">
    <citation type="journal article" date="2020" name="bioRxiv">
        <title>Hybrid origin of Populus tomentosa Carr. identified through genome sequencing and phylogenomic analysis.</title>
        <authorList>
            <person name="An X."/>
            <person name="Gao K."/>
            <person name="Chen Z."/>
            <person name="Li J."/>
            <person name="Yang X."/>
            <person name="Yang X."/>
            <person name="Zhou J."/>
            <person name="Guo T."/>
            <person name="Zhao T."/>
            <person name="Huang S."/>
            <person name="Miao D."/>
            <person name="Khan W.U."/>
            <person name="Rao P."/>
            <person name="Ye M."/>
            <person name="Lei B."/>
            <person name="Liao W."/>
            <person name="Wang J."/>
            <person name="Ji L."/>
            <person name="Li Y."/>
            <person name="Guo B."/>
            <person name="Mustafa N.S."/>
            <person name="Li S."/>
            <person name="Yun Q."/>
            <person name="Keller S.R."/>
            <person name="Mao J."/>
            <person name="Zhang R."/>
            <person name="Strauss S.H."/>
        </authorList>
    </citation>
    <scope>NUCLEOTIDE SEQUENCE</scope>
    <source>
        <strain evidence="13">GM15</strain>
        <tissue evidence="13">Leaf</tissue>
    </source>
</reference>
<dbReference type="GO" id="GO:0005886">
    <property type="term" value="C:plasma membrane"/>
    <property type="evidence" value="ECO:0007669"/>
    <property type="project" value="UniProtKB-SubCell"/>
</dbReference>
<evidence type="ECO:0000256" key="3">
    <source>
        <dbReference type="ARBA" id="ARBA00022475"/>
    </source>
</evidence>
<dbReference type="FunFam" id="3.80.10.10:FF:000041">
    <property type="entry name" value="LRR receptor-like serine/threonine-protein kinase ERECTA"/>
    <property type="match status" value="2"/>
</dbReference>
<keyword evidence="6" id="KW-0732">Signal</keyword>
<keyword evidence="14" id="KW-1185">Reference proteome</keyword>
<dbReference type="EMBL" id="JAAWWB010000035">
    <property type="protein sequence ID" value="KAG6741132.1"/>
    <property type="molecule type" value="Genomic_DNA"/>
</dbReference>
<name>A0A8X7Y1F0_POPTO</name>
<keyword evidence="5 12" id="KW-0812">Transmembrane</keyword>
<comment type="similarity">
    <text evidence="2">Belongs to the RLP family.</text>
</comment>
<evidence type="ECO:0000256" key="9">
    <source>
        <dbReference type="ARBA" id="ARBA00023136"/>
    </source>
</evidence>
<keyword evidence="11" id="KW-0325">Glycoprotein</keyword>
<evidence type="ECO:0000256" key="6">
    <source>
        <dbReference type="ARBA" id="ARBA00022729"/>
    </source>
</evidence>
<comment type="subcellular location">
    <subcellularLocation>
        <location evidence="1">Cell membrane</location>
    </subcellularLocation>
</comment>
<dbReference type="SMART" id="SM00369">
    <property type="entry name" value="LRR_TYP"/>
    <property type="match status" value="6"/>
</dbReference>
<evidence type="ECO:0000256" key="10">
    <source>
        <dbReference type="ARBA" id="ARBA00023170"/>
    </source>
</evidence>
<dbReference type="InterPro" id="IPR001611">
    <property type="entry name" value="Leu-rich_rpt"/>
</dbReference>
<evidence type="ECO:0000313" key="14">
    <source>
        <dbReference type="Proteomes" id="UP000886885"/>
    </source>
</evidence>
<dbReference type="PANTHER" id="PTHR48062">
    <property type="entry name" value="RECEPTOR-LIKE PROTEIN 14"/>
    <property type="match status" value="1"/>
</dbReference>
<keyword evidence="9 12" id="KW-0472">Membrane</keyword>
<dbReference type="Pfam" id="PF00560">
    <property type="entry name" value="LRR_1"/>
    <property type="match status" value="2"/>
</dbReference>
<evidence type="ECO:0000256" key="7">
    <source>
        <dbReference type="ARBA" id="ARBA00022737"/>
    </source>
</evidence>
<protein>
    <submittedName>
        <fullName evidence="13">Uncharacterized protein</fullName>
    </submittedName>
</protein>
<gene>
    <name evidence="13" type="ORF">POTOM_056620</name>
</gene>
<comment type="caution">
    <text evidence="13">The sequence shown here is derived from an EMBL/GenBank/DDBJ whole genome shotgun (WGS) entry which is preliminary data.</text>
</comment>
<evidence type="ECO:0000256" key="1">
    <source>
        <dbReference type="ARBA" id="ARBA00004236"/>
    </source>
</evidence>
<accession>A0A8X7Y1F0</accession>
<evidence type="ECO:0000313" key="13">
    <source>
        <dbReference type="EMBL" id="KAG6741132.1"/>
    </source>
</evidence>
<evidence type="ECO:0000256" key="12">
    <source>
        <dbReference type="SAM" id="Phobius"/>
    </source>
</evidence>
<dbReference type="FunFam" id="3.80.10.10:FF:000213">
    <property type="entry name" value="Tyrosine-sulfated glycopeptide receptor 1"/>
    <property type="match status" value="1"/>
</dbReference>